<dbReference type="Proteomes" id="UP000234681">
    <property type="component" value="Chromosome 6"/>
</dbReference>
<organism evidence="1 2">
    <name type="scientific">Rattus norvegicus</name>
    <name type="common">Rat</name>
    <dbReference type="NCBI Taxonomy" id="10116"/>
    <lineage>
        <taxon>Eukaryota</taxon>
        <taxon>Metazoa</taxon>
        <taxon>Chordata</taxon>
        <taxon>Craniata</taxon>
        <taxon>Vertebrata</taxon>
        <taxon>Euteleostomi</taxon>
        <taxon>Mammalia</taxon>
        <taxon>Eutheria</taxon>
        <taxon>Euarchontoglires</taxon>
        <taxon>Glires</taxon>
        <taxon>Rodentia</taxon>
        <taxon>Myomorpha</taxon>
        <taxon>Muroidea</taxon>
        <taxon>Muridae</taxon>
        <taxon>Murinae</taxon>
        <taxon>Rattus</taxon>
    </lineage>
</organism>
<protein>
    <submittedName>
        <fullName evidence="1">RCG61575</fullName>
    </submittedName>
</protein>
<evidence type="ECO:0000313" key="2">
    <source>
        <dbReference type="Proteomes" id="UP000234681"/>
    </source>
</evidence>
<dbReference type="AlphaFoldDB" id="A6HC02"/>
<reference evidence="2" key="1">
    <citation type="submission" date="2005-09" db="EMBL/GenBank/DDBJ databases">
        <authorList>
            <person name="Mural R.J."/>
            <person name="Li P.W."/>
            <person name="Adams M.D."/>
            <person name="Amanatides P.G."/>
            <person name="Baden-Tillson H."/>
            <person name="Barnstead M."/>
            <person name="Chin S.H."/>
            <person name="Dew I."/>
            <person name="Evans C.A."/>
            <person name="Ferriera S."/>
            <person name="Flanigan M."/>
            <person name="Fosler C."/>
            <person name="Glodek A."/>
            <person name="Gu Z."/>
            <person name="Holt R.A."/>
            <person name="Jennings D."/>
            <person name="Kraft C.L."/>
            <person name="Lu F."/>
            <person name="Nguyen T."/>
            <person name="Nusskern D.R."/>
            <person name="Pfannkoch C.M."/>
            <person name="Sitter C."/>
            <person name="Sutton G.G."/>
            <person name="Venter J.C."/>
            <person name="Wang Z."/>
            <person name="Woodage T."/>
            <person name="Zheng X.H."/>
            <person name="Zhong F."/>
        </authorList>
    </citation>
    <scope>NUCLEOTIDE SEQUENCE [LARGE SCALE GENOMIC DNA]</scope>
    <source>
        <strain>BN</strain>
        <strain evidence="2">Sprague-Dawley</strain>
    </source>
</reference>
<sequence>MFSNSYELFCLVKVILTLVRQCLAAVLIYTFLRLSTL</sequence>
<proteinExistence type="predicted"/>
<name>A6HC02_RAT</name>
<evidence type="ECO:0000313" key="1">
    <source>
        <dbReference type="EMBL" id="EDM03558.1"/>
    </source>
</evidence>
<gene>
    <name evidence="1" type="ORF">rCG_61575</name>
</gene>
<dbReference type="EMBL" id="CH473947">
    <property type="protein sequence ID" value="EDM03558.1"/>
    <property type="molecule type" value="Genomic_DNA"/>
</dbReference>
<accession>A6HC02</accession>